<protein>
    <recommendedName>
        <fullName evidence="2">Protein kinase domain-containing protein</fullName>
    </recommendedName>
</protein>
<sequence>MDQGDLFHYLRDKKYGGHVSLDLSTIDVALSLNIFLSQTHYIRLGDLGSARTLDMAPEVLRVPGCEGQGRAYTTAADIYSFGVVLTELDTLSEPYSDLTDRSGVEELVRTGRLRPKMSANCPAWLQDLADKCLAFNPKARPTAAAIVKELLLRRDGNDDAPSSTDEKSARMSSVLGLPTTTDQDETMEPAPRRQVKDRTTRRRALHRSTYDTRQKAP</sequence>
<dbReference type="GO" id="GO:0004674">
    <property type="term" value="F:protein serine/threonine kinase activity"/>
    <property type="evidence" value="ECO:0007669"/>
    <property type="project" value="TreeGrafter"/>
</dbReference>
<organism evidence="3 4">
    <name type="scientific">Saprolegnia parasitica (strain CBS 223.65)</name>
    <dbReference type="NCBI Taxonomy" id="695850"/>
    <lineage>
        <taxon>Eukaryota</taxon>
        <taxon>Sar</taxon>
        <taxon>Stramenopiles</taxon>
        <taxon>Oomycota</taxon>
        <taxon>Saprolegniomycetes</taxon>
        <taxon>Saprolegniales</taxon>
        <taxon>Saprolegniaceae</taxon>
        <taxon>Saprolegnia</taxon>
    </lineage>
</organism>
<dbReference type="AlphaFoldDB" id="A0A067C614"/>
<dbReference type="InterPro" id="IPR011009">
    <property type="entry name" value="Kinase-like_dom_sf"/>
</dbReference>
<dbReference type="InterPro" id="IPR001245">
    <property type="entry name" value="Ser-Thr/Tyr_kinase_cat_dom"/>
</dbReference>
<dbReference type="PANTHER" id="PTHR44329">
    <property type="entry name" value="SERINE/THREONINE-PROTEIN KINASE TNNI3K-RELATED"/>
    <property type="match status" value="1"/>
</dbReference>
<dbReference type="EMBL" id="KK583276">
    <property type="protein sequence ID" value="KDO22006.1"/>
    <property type="molecule type" value="Genomic_DNA"/>
</dbReference>
<dbReference type="Proteomes" id="UP000030745">
    <property type="component" value="Unassembled WGS sequence"/>
</dbReference>
<feature type="domain" description="Protein kinase" evidence="2">
    <location>
        <begin position="1"/>
        <end position="152"/>
    </location>
</feature>
<evidence type="ECO:0000259" key="2">
    <source>
        <dbReference type="PROSITE" id="PS50011"/>
    </source>
</evidence>
<dbReference type="Gene3D" id="1.10.510.10">
    <property type="entry name" value="Transferase(Phosphotransferase) domain 1"/>
    <property type="match status" value="1"/>
</dbReference>
<evidence type="ECO:0000313" key="4">
    <source>
        <dbReference type="Proteomes" id="UP000030745"/>
    </source>
</evidence>
<feature type="region of interest" description="Disordered" evidence="1">
    <location>
        <begin position="155"/>
        <end position="217"/>
    </location>
</feature>
<dbReference type="RefSeq" id="XP_012207250.1">
    <property type="nucleotide sequence ID" value="XM_012351860.1"/>
</dbReference>
<reference evidence="3 4" key="1">
    <citation type="journal article" date="2013" name="PLoS Genet.">
        <title>Distinctive expansion of potential virulence genes in the genome of the oomycete fish pathogen Saprolegnia parasitica.</title>
        <authorList>
            <person name="Jiang R.H."/>
            <person name="de Bruijn I."/>
            <person name="Haas B.J."/>
            <person name="Belmonte R."/>
            <person name="Lobach L."/>
            <person name="Christie J."/>
            <person name="van den Ackerveken G."/>
            <person name="Bottin A."/>
            <person name="Bulone V."/>
            <person name="Diaz-Moreno S.M."/>
            <person name="Dumas B."/>
            <person name="Fan L."/>
            <person name="Gaulin E."/>
            <person name="Govers F."/>
            <person name="Grenville-Briggs L.J."/>
            <person name="Horner N.R."/>
            <person name="Levin J.Z."/>
            <person name="Mammella M."/>
            <person name="Meijer H.J."/>
            <person name="Morris P."/>
            <person name="Nusbaum C."/>
            <person name="Oome S."/>
            <person name="Phillips A.J."/>
            <person name="van Rooyen D."/>
            <person name="Rzeszutek E."/>
            <person name="Saraiva M."/>
            <person name="Secombes C.J."/>
            <person name="Seidl M.F."/>
            <person name="Snel B."/>
            <person name="Stassen J.H."/>
            <person name="Sykes S."/>
            <person name="Tripathy S."/>
            <person name="van den Berg H."/>
            <person name="Vega-Arreguin J.C."/>
            <person name="Wawra S."/>
            <person name="Young S.K."/>
            <person name="Zeng Q."/>
            <person name="Dieguez-Uribeondo J."/>
            <person name="Russ C."/>
            <person name="Tyler B.M."/>
            <person name="van West P."/>
        </authorList>
    </citation>
    <scope>NUCLEOTIDE SEQUENCE [LARGE SCALE GENOMIC DNA]</scope>
    <source>
        <strain evidence="3 4">CBS 223.65</strain>
    </source>
</reference>
<dbReference type="PROSITE" id="PS50011">
    <property type="entry name" value="PROTEIN_KINASE_DOM"/>
    <property type="match status" value="1"/>
</dbReference>
<dbReference type="OrthoDB" id="6071166at2759"/>
<dbReference type="SUPFAM" id="SSF56112">
    <property type="entry name" value="Protein kinase-like (PK-like)"/>
    <property type="match status" value="1"/>
</dbReference>
<proteinExistence type="predicted"/>
<dbReference type="VEuPathDB" id="FungiDB:SPRG_12215"/>
<dbReference type="Pfam" id="PF07714">
    <property type="entry name" value="PK_Tyr_Ser-Thr"/>
    <property type="match status" value="1"/>
</dbReference>
<dbReference type="GO" id="GO:0005524">
    <property type="term" value="F:ATP binding"/>
    <property type="evidence" value="ECO:0007669"/>
    <property type="project" value="InterPro"/>
</dbReference>
<dbReference type="GeneID" id="24134193"/>
<evidence type="ECO:0000256" key="1">
    <source>
        <dbReference type="SAM" id="MobiDB-lite"/>
    </source>
</evidence>
<keyword evidence="4" id="KW-1185">Reference proteome</keyword>
<dbReference type="PANTHER" id="PTHR44329:SF214">
    <property type="entry name" value="PROTEIN KINASE DOMAIN-CONTAINING PROTEIN"/>
    <property type="match status" value="1"/>
</dbReference>
<gene>
    <name evidence="3" type="ORF">SPRG_12215</name>
</gene>
<feature type="compositionally biased region" description="Basic and acidic residues" evidence="1">
    <location>
        <begin position="208"/>
        <end position="217"/>
    </location>
</feature>
<dbReference type="STRING" id="695850.A0A067C614"/>
<dbReference type="KEGG" id="spar:SPRG_12215"/>
<accession>A0A067C614</accession>
<name>A0A067C614_SAPPC</name>
<dbReference type="InterPro" id="IPR051681">
    <property type="entry name" value="Ser/Thr_Kinases-Pseudokinases"/>
</dbReference>
<dbReference type="InterPro" id="IPR000719">
    <property type="entry name" value="Prot_kinase_dom"/>
</dbReference>
<evidence type="ECO:0000313" key="3">
    <source>
        <dbReference type="EMBL" id="KDO22006.1"/>
    </source>
</evidence>